<dbReference type="PROSITE" id="PS51186">
    <property type="entry name" value="GNAT"/>
    <property type="match status" value="1"/>
</dbReference>
<dbReference type="InterPro" id="IPR051531">
    <property type="entry name" value="N-acetyltransferase"/>
</dbReference>
<feature type="domain" description="N-acetyltransferase" evidence="1">
    <location>
        <begin position="15"/>
        <end position="181"/>
    </location>
</feature>
<evidence type="ECO:0000313" key="3">
    <source>
        <dbReference type="Proteomes" id="UP001171916"/>
    </source>
</evidence>
<dbReference type="InterPro" id="IPR000182">
    <property type="entry name" value="GNAT_dom"/>
</dbReference>
<keyword evidence="3" id="KW-1185">Reference proteome</keyword>
<reference evidence="2" key="1">
    <citation type="submission" date="2023-06" db="EMBL/GenBank/DDBJ databases">
        <title>Robiginitalea aurantiacus sp. nov. and Algoriphagus sediminis sp. nov., isolated from coastal sediment.</title>
        <authorList>
            <person name="Zhou Z.Y."/>
            <person name="An J."/>
            <person name="Jia Y.W."/>
            <person name="Du Z.J."/>
        </authorList>
    </citation>
    <scope>NUCLEOTIDE SEQUENCE</scope>
    <source>
        <strain evidence="2">C2-7</strain>
    </source>
</reference>
<accession>A0ABT7Y8C3</accession>
<comment type="caution">
    <text evidence="2">The sequence shown here is derived from an EMBL/GenBank/DDBJ whole genome shotgun (WGS) entry which is preliminary data.</text>
</comment>
<protein>
    <submittedName>
        <fullName evidence="2">GNAT family N-acetyltransferase</fullName>
    </submittedName>
</protein>
<sequence>MTPAKNNYLFSTERLGFKLWENHDLEPFTAMNSDSETMKFFAGLMDKEASEKKMIQMNKMYKDHGYCYFCVNLLSTNEFVGIIGLGYKDFQTDFTPCTDIGWRIRRDFWNQGLSTEGAQACLDYGKSLGLNEIVSMASPNNHASIRVMEKIGMQYWKHFDHPELSESPHLNPMVLYRIKFP</sequence>
<dbReference type="Proteomes" id="UP001171916">
    <property type="component" value="Unassembled WGS sequence"/>
</dbReference>
<dbReference type="SUPFAM" id="SSF55729">
    <property type="entry name" value="Acyl-CoA N-acyltransferases (Nat)"/>
    <property type="match status" value="1"/>
</dbReference>
<dbReference type="PANTHER" id="PTHR43792">
    <property type="entry name" value="GNAT FAMILY, PUTATIVE (AFU_ORTHOLOGUE AFUA_3G00765)-RELATED-RELATED"/>
    <property type="match status" value="1"/>
</dbReference>
<dbReference type="PANTHER" id="PTHR43792:SF1">
    <property type="entry name" value="N-ACETYLTRANSFERASE DOMAIN-CONTAINING PROTEIN"/>
    <property type="match status" value="1"/>
</dbReference>
<dbReference type="RefSeq" id="WP_289998318.1">
    <property type="nucleotide sequence ID" value="NZ_JAUEPH010000001.1"/>
</dbReference>
<dbReference type="Pfam" id="PF13302">
    <property type="entry name" value="Acetyltransf_3"/>
    <property type="match status" value="1"/>
</dbReference>
<organism evidence="2 3">
    <name type="scientific">Algoriphagus sediminis</name>
    <dbReference type="NCBI Taxonomy" id="3057113"/>
    <lineage>
        <taxon>Bacteria</taxon>
        <taxon>Pseudomonadati</taxon>
        <taxon>Bacteroidota</taxon>
        <taxon>Cytophagia</taxon>
        <taxon>Cytophagales</taxon>
        <taxon>Cyclobacteriaceae</taxon>
        <taxon>Algoriphagus</taxon>
    </lineage>
</organism>
<name>A0ABT7Y8C3_9BACT</name>
<evidence type="ECO:0000259" key="1">
    <source>
        <dbReference type="PROSITE" id="PS51186"/>
    </source>
</evidence>
<dbReference type="InterPro" id="IPR016181">
    <property type="entry name" value="Acyl_CoA_acyltransferase"/>
</dbReference>
<dbReference type="Gene3D" id="3.40.630.30">
    <property type="match status" value="1"/>
</dbReference>
<evidence type="ECO:0000313" key="2">
    <source>
        <dbReference type="EMBL" id="MDN3202761.1"/>
    </source>
</evidence>
<gene>
    <name evidence="2" type="ORF">QVH07_01315</name>
</gene>
<proteinExistence type="predicted"/>
<dbReference type="EMBL" id="JAUEPH010000001">
    <property type="protein sequence ID" value="MDN3202761.1"/>
    <property type="molecule type" value="Genomic_DNA"/>
</dbReference>